<dbReference type="AlphaFoldDB" id="A0A1G2K9H2"/>
<sequence length="194" mass="21105">MIHQVNHSVRGAWFLFTRVLSGKKIEPGAAGRTGGESRRALSVLYASLGAFTHFYGASLALLFFTKSHALYPVFINVLDAFEEPYLGSLGIYVVLKEISKRSGAGGRTRHGEYFVLAWGLLLIASTAYTVFSPAYEFNLVYKLILTNGIATIMIYIGSVIHPVTRRQGPGSNEGTSVEREAFSSSGGRGNGVHR</sequence>
<proteinExistence type="predicted"/>
<feature type="transmembrane region" description="Helical" evidence="2">
    <location>
        <begin position="42"/>
        <end position="64"/>
    </location>
</feature>
<keyword evidence="2" id="KW-1133">Transmembrane helix</keyword>
<feature type="region of interest" description="Disordered" evidence="1">
    <location>
        <begin position="166"/>
        <end position="194"/>
    </location>
</feature>
<evidence type="ECO:0000313" key="3">
    <source>
        <dbReference type="EMBL" id="OGZ95873.1"/>
    </source>
</evidence>
<evidence type="ECO:0000256" key="2">
    <source>
        <dbReference type="SAM" id="Phobius"/>
    </source>
</evidence>
<keyword evidence="2" id="KW-0472">Membrane</keyword>
<keyword evidence="2" id="KW-0812">Transmembrane</keyword>
<organism evidence="3 4">
    <name type="scientific">Candidatus Sungbacteria bacterium RIFCSPHIGHO2_01_FULL_50_25</name>
    <dbReference type="NCBI Taxonomy" id="1802265"/>
    <lineage>
        <taxon>Bacteria</taxon>
        <taxon>Candidatus Sungiibacteriota</taxon>
    </lineage>
</organism>
<evidence type="ECO:0000256" key="1">
    <source>
        <dbReference type="SAM" id="MobiDB-lite"/>
    </source>
</evidence>
<dbReference type="Proteomes" id="UP000178574">
    <property type="component" value="Unassembled WGS sequence"/>
</dbReference>
<gene>
    <name evidence="3" type="ORF">A2847_01840</name>
</gene>
<accession>A0A1G2K9H2</accession>
<dbReference type="EMBL" id="MHQD01000026">
    <property type="protein sequence ID" value="OGZ95873.1"/>
    <property type="molecule type" value="Genomic_DNA"/>
</dbReference>
<reference evidence="3 4" key="1">
    <citation type="journal article" date="2016" name="Nat. Commun.">
        <title>Thousands of microbial genomes shed light on interconnected biogeochemical processes in an aquifer system.</title>
        <authorList>
            <person name="Anantharaman K."/>
            <person name="Brown C.T."/>
            <person name="Hug L.A."/>
            <person name="Sharon I."/>
            <person name="Castelle C.J."/>
            <person name="Probst A.J."/>
            <person name="Thomas B.C."/>
            <person name="Singh A."/>
            <person name="Wilkins M.J."/>
            <person name="Karaoz U."/>
            <person name="Brodie E.L."/>
            <person name="Williams K.H."/>
            <person name="Hubbard S.S."/>
            <person name="Banfield J.F."/>
        </authorList>
    </citation>
    <scope>NUCLEOTIDE SEQUENCE [LARGE SCALE GENOMIC DNA]</scope>
</reference>
<name>A0A1G2K9H2_9BACT</name>
<feature type="transmembrane region" description="Helical" evidence="2">
    <location>
        <begin position="113"/>
        <end position="131"/>
    </location>
</feature>
<evidence type="ECO:0000313" key="4">
    <source>
        <dbReference type="Proteomes" id="UP000178574"/>
    </source>
</evidence>
<feature type="transmembrane region" description="Helical" evidence="2">
    <location>
        <begin position="143"/>
        <end position="163"/>
    </location>
</feature>
<feature type="transmembrane region" description="Helical" evidence="2">
    <location>
        <begin position="70"/>
        <end position="93"/>
    </location>
</feature>
<comment type="caution">
    <text evidence="3">The sequence shown here is derived from an EMBL/GenBank/DDBJ whole genome shotgun (WGS) entry which is preliminary data.</text>
</comment>
<protein>
    <submittedName>
        <fullName evidence="3">Uncharacterized protein</fullName>
    </submittedName>
</protein>